<dbReference type="Proteomes" id="UP000541444">
    <property type="component" value="Unassembled WGS sequence"/>
</dbReference>
<comment type="caution">
    <text evidence="3">The sequence shown here is derived from an EMBL/GenBank/DDBJ whole genome shotgun (WGS) entry which is preliminary data.</text>
</comment>
<dbReference type="GO" id="GO:0003729">
    <property type="term" value="F:mRNA binding"/>
    <property type="evidence" value="ECO:0007669"/>
    <property type="project" value="UniProtKB-UniRule"/>
</dbReference>
<accession>A0A7J7NJ97</accession>
<name>A0A7J7NJ97_9MAGN</name>
<evidence type="ECO:0000313" key="3">
    <source>
        <dbReference type="EMBL" id="KAF6167080.1"/>
    </source>
</evidence>
<dbReference type="Gene3D" id="3.10.590.10">
    <property type="entry name" value="ph1033 like domains"/>
    <property type="match status" value="1"/>
</dbReference>
<feature type="domain" description="YTH" evidence="2">
    <location>
        <begin position="272"/>
        <end position="413"/>
    </location>
</feature>
<evidence type="ECO:0000259" key="2">
    <source>
        <dbReference type="PROSITE" id="PS50882"/>
    </source>
</evidence>
<dbReference type="GO" id="GO:0005737">
    <property type="term" value="C:cytoplasm"/>
    <property type="evidence" value="ECO:0007669"/>
    <property type="project" value="TreeGrafter"/>
</dbReference>
<dbReference type="GO" id="GO:0061157">
    <property type="term" value="P:mRNA destabilization"/>
    <property type="evidence" value="ECO:0007669"/>
    <property type="project" value="TreeGrafter"/>
</dbReference>
<dbReference type="Pfam" id="PF04146">
    <property type="entry name" value="YTH"/>
    <property type="match status" value="1"/>
</dbReference>
<dbReference type="InterPro" id="IPR007275">
    <property type="entry name" value="YTH_domain"/>
</dbReference>
<reference evidence="3 4" key="1">
    <citation type="journal article" date="2020" name="IScience">
        <title>Genome Sequencing of the Endangered Kingdonia uniflora (Circaeasteraceae, Ranunculales) Reveals Potential Mechanisms of Evolutionary Specialization.</title>
        <authorList>
            <person name="Sun Y."/>
            <person name="Deng T."/>
            <person name="Zhang A."/>
            <person name="Moore M.J."/>
            <person name="Landis J.B."/>
            <person name="Lin N."/>
            <person name="Zhang H."/>
            <person name="Zhang X."/>
            <person name="Huang J."/>
            <person name="Zhang X."/>
            <person name="Sun H."/>
            <person name="Wang H."/>
        </authorList>
    </citation>
    <scope>NUCLEOTIDE SEQUENCE [LARGE SCALE GENOMIC DNA]</scope>
    <source>
        <strain evidence="3">TB1705</strain>
        <tissue evidence="3">Leaf</tissue>
    </source>
</reference>
<keyword evidence="4" id="KW-1185">Reference proteome</keyword>
<dbReference type="PANTHER" id="PTHR12357">
    <property type="entry name" value="YTH YT521-B HOMOLOGY DOMAIN-CONTAINING"/>
    <property type="match status" value="1"/>
</dbReference>
<gene>
    <name evidence="3" type="ORF">GIB67_041335</name>
</gene>
<evidence type="ECO:0000313" key="4">
    <source>
        <dbReference type="Proteomes" id="UP000541444"/>
    </source>
</evidence>
<evidence type="ECO:0000256" key="1">
    <source>
        <dbReference type="RuleBase" id="RU369095"/>
    </source>
</evidence>
<dbReference type="PANTHER" id="PTHR12357:SF95">
    <property type="entry name" value="YTH DOMAIN-CONTAINING FAMILY PROTEIN"/>
    <property type="match status" value="1"/>
</dbReference>
<dbReference type="OrthoDB" id="306690at2759"/>
<protein>
    <recommendedName>
        <fullName evidence="1">YTH domain-containing family protein</fullName>
    </recommendedName>
</protein>
<dbReference type="CDD" id="cd21134">
    <property type="entry name" value="YTH"/>
    <property type="match status" value="1"/>
</dbReference>
<sequence>MDAIIMILEVSKISRADSLPVIVYLLKHRLETRVEPPYVYNFAKPDEVQQIGVTLQTTGPVKRNYTIRKFSSASNQIQGPVSHNGLISYRPTRETWDGYGRFKAGEKSNRIGDFEAVQRLMLGEKFHRSGDLEATRSCLTAGDKFNRTGDFEAARSWNLGDNFHRTGDFEATRGWNSGENFHRAGDFEVSRSLNSAEYFRRTGDFEATQSINSGENFQRTRDFEVAREPNRGPRARRVCSPSSSLAETSHLSVKVRRDKYNLPDFQTVYENAKFFVIKSYSEDDVHKSIKYDVWASTANGNKKLDAAFHDAETQAKDTGISCPMFLFFSVNGSGQFVGLAEMIGQVDFNKDMDFWQQDKWNGFFPVKWHIIKDIPNSKLRHIILENNDNKPVTYTRDTQEVGLQQGLEMLSIFKSYTEVTSMLDDYTFYEDQEKSILARKSPQTPSPQMDMYRSEFPNYFEARRRAELSSSSSMKEVRTDSMTSLVSLTRNLSLNSHLQRPGASIDTTKYR</sequence>
<dbReference type="InterPro" id="IPR045168">
    <property type="entry name" value="YTH_prot"/>
</dbReference>
<organism evidence="3 4">
    <name type="scientific">Kingdonia uniflora</name>
    <dbReference type="NCBI Taxonomy" id="39325"/>
    <lineage>
        <taxon>Eukaryota</taxon>
        <taxon>Viridiplantae</taxon>
        <taxon>Streptophyta</taxon>
        <taxon>Embryophyta</taxon>
        <taxon>Tracheophyta</taxon>
        <taxon>Spermatophyta</taxon>
        <taxon>Magnoliopsida</taxon>
        <taxon>Ranunculales</taxon>
        <taxon>Circaeasteraceae</taxon>
        <taxon>Kingdonia</taxon>
    </lineage>
</organism>
<dbReference type="EMBL" id="JACGCM010000766">
    <property type="protein sequence ID" value="KAF6167080.1"/>
    <property type="molecule type" value="Genomic_DNA"/>
</dbReference>
<keyword evidence="1" id="KW-0694">RNA-binding</keyword>
<dbReference type="PROSITE" id="PS50882">
    <property type="entry name" value="YTH"/>
    <property type="match status" value="1"/>
</dbReference>
<proteinExistence type="inferred from homology"/>
<comment type="function">
    <text evidence="1">Specifically recognizes and binds N6-methyladenosine (m6A)-containing RNAs, and regulates mRNA stability. M6A is a modification present at internal sites of mRNAs and some non-coding RNAs and plays a role in mRNA stability and processing.</text>
</comment>
<dbReference type="GO" id="GO:1990247">
    <property type="term" value="F:N6-methyladenosine-containing RNA reader activity"/>
    <property type="evidence" value="ECO:0007669"/>
    <property type="project" value="UniProtKB-UniRule"/>
</dbReference>
<comment type="similarity">
    <text evidence="1">Belongs to the YTHDF family.</text>
</comment>
<dbReference type="AlphaFoldDB" id="A0A7J7NJ97"/>